<dbReference type="RefSeq" id="WP_165193895.1">
    <property type="nucleotide sequence ID" value="NZ_CP106738.1"/>
</dbReference>
<proteinExistence type="predicted"/>
<name>A0ABY6D912_9RHOB</name>
<accession>A0ABY6D912</accession>
<feature type="region of interest" description="Disordered" evidence="1">
    <location>
        <begin position="69"/>
        <end position="90"/>
    </location>
</feature>
<evidence type="ECO:0000313" key="2">
    <source>
        <dbReference type="EMBL" id="UXX82612.1"/>
    </source>
</evidence>
<dbReference type="Proteomes" id="UP001064087">
    <property type="component" value="Chromosome"/>
</dbReference>
<gene>
    <name evidence="2" type="ORF">N7U68_16195</name>
</gene>
<evidence type="ECO:0000256" key="1">
    <source>
        <dbReference type="SAM" id="MobiDB-lite"/>
    </source>
</evidence>
<organism evidence="2 3">
    <name type="scientific">Roseovarius pelagicus</name>
    <dbReference type="NCBI Taxonomy" id="2980108"/>
    <lineage>
        <taxon>Bacteria</taxon>
        <taxon>Pseudomonadati</taxon>
        <taxon>Pseudomonadota</taxon>
        <taxon>Alphaproteobacteria</taxon>
        <taxon>Rhodobacterales</taxon>
        <taxon>Roseobacteraceae</taxon>
        <taxon>Roseovarius</taxon>
    </lineage>
</organism>
<evidence type="ECO:0000313" key="3">
    <source>
        <dbReference type="Proteomes" id="UP001064087"/>
    </source>
</evidence>
<sequence>MADALEPRHLVVDFKGTYASVGGAPPPLHGSNPIADKGPYFPKSLPFAMSIILPLTASIAHFRNSRQDLWGETKNDGRGKHEYRPEFSKK</sequence>
<dbReference type="EMBL" id="CP106738">
    <property type="protein sequence ID" value="UXX82612.1"/>
    <property type="molecule type" value="Genomic_DNA"/>
</dbReference>
<reference evidence="2" key="1">
    <citation type="submission" date="2022-10" db="EMBL/GenBank/DDBJ databases">
        <title>Roseovarius pelagicus sp. nov., isolated from Arctic seawater.</title>
        <authorList>
            <person name="Hong Y.W."/>
            <person name="Hwang C.Y."/>
        </authorList>
    </citation>
    <scope>NUCLEOTIDE SEQUENCE</scope>
    <source>
        <strain evidence="2">HL-MP18</strain>
    </source>
</reference>
<keyword evidence="3" id="KW-1185">Reference proteome</keyword>
<protein>
    <submittedName>
        <fullName evidence="2">Uncharacterized protein</fullName>
    </submittedName>
</protein>